<evidence type="ECO:0000256" key="2">
    <source>
        <dbReference type="ARBA" id="ARBA00022741"/>
    </source>
</evidence>
<dbReference type="GO" id="GO:0006337">
    <property type="term" value="P:nucleosome disassembly"/>
    <property type="evidence" value="ECO:0007669"/>
    <property type="project" value="TreeGrafter"/>
</dbReference>
<dbReference type="InParanoid" id="L8Y3U2"/>
<feature type="region of interest" description="Disordered" evidence="6">
    <location>
        <begin position="365"/>
        <end position="403"/>
    </location>
</feature>
<gene>
    <name evidence="8" type="ORF">TREES_T100019967</name>
</gene>
<organism evidence="8 9">
    <name type="scientific">Tupaia chinensis</name>
    <name type="common">Chinese tree shrew</name>
    <name type="synonym">Tupaia belangeri chinensis</name>
    <dbReference type="NCBI Taxonomy" id="246437"/>
    <lineage>
        <taxon>Eukaryota</taxon>
        <taxon>Metazoa</taxon>
        <taxon>Chordata</taxon>
        <taxon>Craniata</taxon>
        <taxon>Vertebrata</taxon>
        <taxon>Euteleostomi</taxon>
        <taxon>Mammalia</taxon>
        <taxon>Eutheria</taxon>
        <taxon>Euarchontoglires</taxon>
        <taxon>Scandentia</taxon>
        <taxon>Tupaiidae</taxon>
        <taxon>Tupaia</taxon>
    </lineage>
</organism>
<reference evidence="9" key="2">
    <citation type="journal article" date="2013" name="Nat. Commun.">
        <title>Genome of the Chinese tree shrew.</title>
        <authorList>
            <person name="Fan Y."/>
            <person name="Huang Z.Y."/>
            <person name="Cao C.C."/>
            <person name="Chen C.S."/>
            <person name="Chen Y.X."/>
            <person name="Fan D.D."/>
            <person name="He J."/>
            <person name="Hou H.L."/>
            <person name="Hu L."/>
            <person name="Hu X.T."/>
            <person name="Jiang X.T."/>
            <person name="Lai R."/>
            <person name="Lang Y.S."/>
            <person name="Liang B."/>
            <person name="Liao S.G."/>
            <person name="Mu D."/>
            <person name="Ma Y.Y."/>
            <person name="Niu Y.Y."/>
            <person name="Sun X.Q."/>
            <person name="Xia J.Q."/>
            <person name="Xiao J."/>
            <person name="Xiong Z.Q."/>
            <person name="Xu L."/>
            <person name="Yang L."/>
            <person name="Zhang Y."/>
            <person name="Zhao W."/>
            <person name="Zhao X.D."/>
            <person name="Zheng Y.T."/>
            <person name="Zhou J.M."/>
            <person name="Zhu Y.B."/>
            <person name="Zhang G.J."/>
            <person name="Wang J."/>
            <person name="Yao Y.G."/>
        </authorList>
    </citation>
    <scope>NUCLEOTIDE SEQUENCE [LARGE SCALE GENOMIC DNA]</scope>
</reference>
<dbReference type="GO" id="GO:0006334">
    <property type="term" value="P:nucleosome assembly"/>
    <property type="evidence" value="ECO:0007669"/>
    <property type="project" value="TreeGrafter"/>
</dbReference>
<dbReference type="STRING" id="246437.L8Y3U2"/>
<dbReference type="GO" id="GO:0045815">
    <property type="term" value="P:transcription initiation-coupled chromatin remodeling"/>
    <property type="evidence" value="ECO:0007669"/>
    <property type="project" value="TreeGrafter"/>
</dbReference>
<dbReference type="InterPro" id="IPR041569">
    <property type="entry name" value="AAA_lid_3"/>
</dbReference>
<dbReference type="GO" id="GO:0042393">
    <property type="term" value="F:histone binding"/>
    <property type="evidence" value="ECO:0007669"/>
    <property type="project" value="TreeGrafter"/>
</dbReference>
<dbReference type="EMBL" id="KB365759">
    <property type="protein sequence ID" value="ELV11103.1"/>
    <property type="molecule type" value="Genomic_DNA"/>
</dbReference>
<evidence type="ECO:0000256" key="3">
    <source>
        <dbReference type="ARBA" id="ARBA00022840"/>
    </source>
</evidence>
<feature type="domain" description="Bromo" evidence="7">
    <location>
        <begin position="167"/>
        <end position="230"/>
    </location>
</feature>
<dbReference type="Pfam" id="PF00439">
    <property type="entry name" value="Bromodomain"/>
    <property type="match status" value="1"/>
</dbReference>
<dbReference type="InterPro" id="IPR001487">
    <property type="entry name" value="Bromodomain"/>
</dbReference>
<evidence type="ECO:0000313" key="9">
    <source>
        <dbReference type="Proteomes" id="UP000011518"/>
    </source>
</evidence>
<dbReference type="FunFam" id="1.20.920.10:FF:000021">
    <property type="entry name" value="ATPase family AAA domain-containing protein 2"/>
    <property type="match status" value="1"/>
</dbReference>
<comment type="similarity">
    <text evidence="1">Belongs to the AAA ATPase family.</text>
</comment>
<dbReference type="InterPro" id="IPR045199">
    <property type="entry name" value="ATAD2-like"/>
</dbReference>
<dbReference type="Pfam" id="PF17862">
    <property type="entry name" value="AAA_lid_3"/>
    <property type="match status" value="1"/>
</dbReference>
<evidence type="ECO:0000259" key="7">
    <source>
        <dbReference type="PROSITE" id="PS50014"/>
    </source>
</evidence>
<keyword evidence="3" id="KW-0067">ATP-binding</keyword>
<dbReference type="PANTHER" id="PTHR23069:SF5">
    <property type="entry name" value="ATPASE FAMILY AAA DOMAIN-CONTAINING PROTEIN 2B"/>
    <property type="match status" value="1"/>
</dbReference>
<dbReference type="InterPro" id="IPR018359">
    <property type="entry name" value="Bromodomain_CS"/>
</dbReference>
<keyword evidence="2" id="KW-0547">Nucleotide-binding</keyword>
<proteinExistence type="inferred from homology"/>
<keyword evidence="9" id="KW-1185">Reference proteome</keyword>
<accession>L8Y3U2</accession>
<evidence type="ECO:0000256" key="4">
    <source>
        <dbReference type="ARBA" id="ARBA00023117"/>
    </source>
</evidence>
<dbReference type="Proteomes" id="UP000011518">
    <property type="component" value="Unassembled WGS sequence"/>
</dbReference>
<dbReference type="Gene3D" id="1.20.920.10">
    <property type="entry name" value="Bromodomain-like"/>
    <property type="match status" value="1"/>
</dbReference>
<name>L8Y3U2_TUPCH</name>
<dbReference type="Gene3D" id="1.10.8.60">
    <property type="match status" value="1"/>
</dbReference>
<sequence length="561" mass="63239">MNLPLFSSSLCALGYCGADIKALCTEAALIALRRRYPQIYASSHKLQLDVSSIVLSAQDFYHAMQNIVPASQRAVMSSGHALSPIIRPLLERSFNNILAVLQKVFPHAEISQSDKKEALCAMEVLPLALPSPPRQLSESEKSRMEDQEENTLRELRLFLRDVTKRLATDKRFNIFSKPVDIEEVSDYLEVIKEPMDLSTVITKIDKHNYLTAKDFLKDIDLICSNALEYNPDKDPGDKIIRHRACTLKDTAHAIIAAELDPEFNKLCEEIKEARIKRVRVRRKSRRRSQWGKGIIKKRKVNNLKKDEEDTKFADYDNHTEDRKLMENGEFEVSTDCHEENGEETGDLSMTNDESSCDVMDMDQGQRLNNGAGAKENFASTEEESSNESLLVNSSSSINPEQISRKEPFLKGNCLNGEASTDSFEGIPALDCQNGKVEVVSLCSSGDKCSSEQKVLPEDHSKEKPETANENHGDDSEKLEALECCNSEKLEPGPDAEVKDAELDKEGASKVKKYRKLILEQTKTTSLELVPEEPSEPVPPLVVDRERLREMERTVHMFETFL</sequence>
<dbReference type="PANTHER" id="PTHR23069">
    <property type="entry name" value="AAA DOMAIN-CONTAINING"/>
    <property type="match status" value="1"/>
</dbReference>
<keyword evidence="4 5" id="KW-0103">Bromodomain</keyword>
<feature type="compositionally biased region" description="Basic and acidic residues" evidence="6">
    <location>
        <begin position="448"/>
        <end position="478"/>
    </location>
</feature>
<dbReference type="PROSITE" id="PS50014">
    <property type="entry name" value="BROMODOMAIN_2"/>
    <property type="match status" value="1"/>
</dbReference>
<dbReference type="GO" id="GO:0003682">
    <property type="term" value="F:chromatin binding"/>
    <property type="evidence" value="ECO:0007669"/>
    <property type="project" value="TreeGrafter"/>
</dbReference>
<dbReference type="PRINTS" id="PR00503">
    <property type="entry name" value="BROMODOMAIN"/>
</dbReference>
<feature type="region of interest" description="Disordered" evidence="6">
    <location>
        <begin position="447"/>
        <end position="478"/>
    </location>
</feature>
<dbReference type="GO" id="GO:0005524">
    <property type="term" value="F:ATP binding"/>
    <property type="evidence" value="ECO:0007669"/>
    <property type="project" value="UniProtKB-KW"/>
</dbReference>
<dbReference type="GO" id="GO:0005634">
    <property type="term" value="C:nucleus"/>
    <property type="evidence" value="ECO:0007669"/>
    <property type="project" value="TreeGrafter"/>
</dbReference>
<protein>
    <submittedName>
        <fullName evidence="8">ATPase family AAA domain-containing protein 2B</fullName>
    </submittedName>
</protein>
<dbReference type="eggNOG" id="KOG0732">
    <property type="taxonomic scope" value="Eukaryota"/>
</dbReference>
<dbReference type="AlphaFoldDB" id="L8Y3U2"/>
<dbReference type="PROSITE" id="PS00633">
    <property type="entry name" value="BROMODOMAIN_1"/>
    <property type="match status" value="1"/>
</dbReference>
<evidence type="ECO:0000256" key="6">
    <source>
        <dbReference type="SAM" id="MobiDB-lite"/>
    </source>
</evidence>
<feature type="compositionally biased region" description="Low complexity" evidence="6">
    <location>
        <begin position="386"/>
        <end position="396"/>
    </location>
</feature>
<evidence type="ECO:0000256" key="1">
    <source>
        <dbReference type="ARBA" id="ARBA00006914"/>
    </source>
</evidence>
<dbReference type="InterPro" id="IPR036427">
    <property type="entry name" value="Bromodomain-like_sf"/>
</dbReference>
<dbReference type="CDD" id="cd05528">
    <property type="entry name" value="Bromo_AAA"/>
    <property type="match status" value="1"/>
</dbReference>
<dbReference type="eggNOG" id="KOG0730">
    <property type="taxonomic scope" value="Eukaryota"/>
</dbReference>
<evidence type="ECO:0000313" key="8">
    <source>
        <dbReference type="EMBL" id="ELV11103.1"/>
    </source>
</evidence>
<dbReference type="SUPFAM" id="SSF47370">
    <property type="entry name" value="Bromodomain"/>
    <property type="match status" value="1"/>
</dbReference>
<evidence type="ECO:0000256" key="5">
    <source>
        <dbReference type="PROSITE-ProRule" id="PRU00035"/>
    </source>
</evidence>
<dbReference type="SMART" id="SM00297">
    <property type="entry name" value="BROMO"/>
    <property type="match status" value="1"/>
</dbReference>
<dbReference type="GO" id="GO:0016887">
    <property type="term" value="F:ATP hydrolysis activity"/>
    <property type="evidence" value="ECO:0007669"/>
    <property type="project" value="TreeGrafter"/>
</dbReference>
<reference evidence="9" key="1">
    <citation type="submission" date="2012-07" db="EMBL/GenBank/DDBJ databases">
        <title>Genome of the Chinese tree shrew, a rising model animal genetically related to primates.</title>
        <authorList>
            <person name="Zhang G."/>
            <person name="Fan Y."/>
            <person name="Yao Y."/>
            <person name="Huang Z."/>
        </authorList>
    </citation>
    <scope>NUCLEOTIDE SEQUENCE [LARGE SCALE GENOMIC DNA]</scope>
</reference>